<dbReference type="Pfam" id="PF00293">
    <property type="entry name" value="NUDIX"/>
    <property type="match status" value="1"/>
</dbReference>
<name>A0A7W8YCD9_9MICC</name>
<dbReference type="EC" id="3.6.1.55" evidence="3"/>
<dbReference type="Proteomes" id="UP000523863">
    <property type="component" value="Unassembled WGS sequence"/>
</dbReference>
<dbReference type="EMBL" id="JACHBL010000001">
    <property type="protein sequence ID" value="MBB5598961.1"/>
    <property type="molecule type" value="Genomic_DNA"/>
</dbReference>
<dbReference type="Pfam" id="PF21906">
    <property type="entry name" value="WHD_NrtR"/>
    <property type="match status" value="1"/>
</dbReference>
<organism evidence="3 4">
    <name type="scientific">Neomicrococcus lactis</name>
    <dbReference type="NCBI Taxonomy" id="732241"/>
    <lineage>
        <taxon>Bacteria</taxon>
        <taxon>Bacillati</taxon>
        <taxon>Actinomycetota</taxon>
        <taxon>Actinomycetes</taxon>
        <taxon>Micrococcales</taxon>
        <taxon>Micrococcaceae</taxon>
        <taxon>Neomicrococcus</taxon>
    </lineage>
</organism>
<dbReference type="InterPro" id="IPR036388">
    <property type="entry name" value="WH-like_DNA-bd_sf"/>
</dbReference>
<dbReference type="PANTHER" id="PTHR43736">
    <property type="entry name" value="ADP-RIBOSE PYROPHOSPHATASE"/>
    <property type="match status" value="1"/>
</dbReference>
<protein>
    <submittedName>
        <fullName evidence="3">8-oxo-dGTP diphosphatase</fullName>
        <ecNumber evidence="3">3.6.1.55</ecNumber>
    </submittedName>
</protein>
<proteinExistence type="predicted"/>
<dbReference type="Gene3D" id="3.90.79.10">
    <property type="entry name" value="Nucleoside Triphosphate Pyrophosphohydrolase"/>
    <property type="match status" value="1"/>
</dbReference>
<evidence type="ECO:0000259" key="2">
    <source>
        <dbReference type="PROSITE" id="PS51462"/>
    </source>
</evidence>
<dbReference type="PANTHER" id="PTHR43736:SF4">
    <property type="entry name" value="SLR1690 PROTEIN"/>
    <property type="match status" value="1"/>
</dbReference>
<accession>A0A7W8YCD9</accession>
<keyword evidence="3" id="KW-0378">Hydrolase</keyword>
<reference evidence="3 4" key="1">
    <citation type="submission" date="2020-08" db="EMBL/GenBank/DDBJ databases">
        <title>Sequencing the genomes of 1000 actinobacteria strains.</title>
        <authorList>
            <person name="Klenk H.-P."/>
        </authorList>
    </citation>
    <scope>NUCLEOTIDE SEQUENCE [LARGE SCALE GENOMIC DNA]</scope>
    <source>
        <strain evidence="3 4">DSM 23694</strain>
    </source>
</reference>
<gene>
    <name evidence="3" type="ORF">BKA12_002041</name>
</gene>
<comment type="caution">
    <text evidence="3">The sequence shown here is derived from an EMBL/GenBank/DDBJ whole genome shotgun (WGS) entry which is preliminary data.</text>
</comment>
<dbReference type="InterPro" id="IPR015797">
    <property type="entry name" value="NUDIX_hydrolase-like_dom_sf"/>
</dbReference>
<dbReference type="InterPro" id="IPR000086">
    <property type="entry name" value="NUDIX_hydrolase_dom"/>
</dbReference>
<keyword evidence="4" id="KW-1185">Reference proteome</keyword>
<dbReference type="AlphaFoldDB" id="A0A7W8YCD9"/>
<dbReference type="CDD" id="cd18873">
    <property type="entry name" value="NUDIX_NadM_like"/>
    <property type="match status" value="1"/>
</dbReference>
<evidence type="ECO:0000256" key="1">
    <source>
        <dbReference type="SAM" id="MobiDB-lite"/>
    </source>
</evidence>
<dbReference type="RefSeq" id="WP_338087501.1">
    <property type="nucleotide sequence ID" value="NZ_JACHBL010000001.1"/>
</dbReference>
<evidence type="ECO:0000313" key="4">
    <source>
        <dbReference type="Proteomes" id="UP000523863"/>
    </source>
</evidence>
<dbReference type="SUPFAM" id="SSF46785">
    <property type="entry name" value="Winged helix' DNA-binding domain"/>
    <property type="match status" value="1"/>
</dbReference>
<dbReference type="SUPFAM" id="SSF55811">
    <property type="entry name" value="Nudix"/>
    <property type="match status" value="1"/>
</dbReference>
<dbReference type="InterPro" id="IPR054105">
    <property type="entry name" value="WHD_NrtR"/>
</dbReference>
<feature type="region of interest" description="Disordered" evidence="1">
    <location>
        <begin position="235"/>
        <end position="263"/>
    </location>
</feature>
<dbReference type="PROSITE" id="PS51462">
    <property type="entry name" value="NUDIX"/>
    <property type="match status" value="1"/>
</dbReference>
<dbReference type="Gene3D" id="1.10.10.10">
    <property type="entry name" value="Winged helix-like DNA-binding domain superfamily/Winged helix DNA-binding domain"/>
    <property type="match status" value="1"/>
</dbReference>
<dbReference type="InterPro" id="IPR036390">
    <property type="entry name" value="WH_DNA-bd_sf"/>
</dbReference>
<evidence type="ECO:0000313" key="3">
    <source>
        <dbReference type="EMBL" id="MBB5598961.1"/>
    </source>
</evidence>
<feature type="domain" description="Nudix hydrolase" evidence="2">
    <location>
        <begin position="28"/>
        <end position="166"/>
    </location>
</feature>
<sequence>MSLFGEPLNTGGGGLNANVSERATLQPSLAISTVIFALKPDANGKVSIWMPLVRRTREPFKGQWALPGGPLHSDESLEDAARRNLQETTGIEPAYLEQLYAFGGLQRSHKKEIGAQRVVSIVYWALVKGDTAEFEERHNVQWQPADAQGSSNGQDAIQGSPLDLAFDHREIVDYALWRLRNKIEYSQVGYHFLGELFTLAQLREVHEAVLNKTLDKANFRRDILANKDLEETEHFLEGGRHRPPKLYRYTGPRGLGSPSRSTS</sequence>
<dbReference type="GO" id="GO:0035539">
    <property type="term" value="F:8-oxo-7,8-dihydrodeoxyguanosine triphosphate pyrophosphatase activity"/>
    <property type="evidence" value="ECO:0007669"/>
    <property type="project" value="UniProtKB-EC"/>
</dbReference>